<gene>
    <name evidence="2" type="ORF">HJG59_009452</name>
</gene>
<dbReference type="AlphaFoldDB" id="A0A7J8CZ25"/>
<evidence type="ECO:0000256" key="1">
    <source>
        <dbReference type="SAM" id="SignalP"/>
    </source>
</evidence>
<sequence length="154" mass="16549">MQRKIRMKPRLLLAKLLPLLGTSPVSSLSGWVAAKGRVENSALKRKPSATGLAVTRVTAQGYCLCVLTFLASPGVFKLRSDQNRDLGNLVNTHRPRPSLASTNQGLCVLEFPSDPATPQSVSTTHLGHSAWDRKAIHEPWPAGLSGWSSGSQPS</sequence>
<proteinExistence type="predicted"/>
<evidence type="ECO:0000313" key="2">
    <source>
        <dbReference type="EMBL" id="KAF6416141.1"/>
    </source>
</evidence>
<feature type="chain" id="PRO_5029540113" description="Secreted protein" evidence="1">
    <location>
        <begin position="28"/>
        <end position="154"/>
    </location>
</feature>
<protein>
    <recommendedName>
        <fullName evidence="4">Secreted protein</fullName>
    </recommendedName>
</protein>
<dbReference type="Proteomes" id="UP000550707">
    <property type="component" value="Unassembled WGS sequence"/>
</dbReference>
<organism evidence="2 3">
    <name type="scientific">Molossus molossus</name>
    <name type="common">Pallas' mastiff bat</name>
    <name type="synonym">Vespertilio molossus</name>
    <dbReference type="NCBI Taxonomy" id="27622"/>
    <lineage>
        <taxon>Eukaryota</taxon>
        <taxon>Metazoa</taxon>
        <taxon>Chordata</taxon>
        <taxon>Craniata</taxon>
        <taxon>Vertebrata</taxon>
        <taxon>Euteleostomi</taxon>
        <taxon>Mammalia</taxon>
        <taxon>Eutheria</taxon>
        <taxon>Laurasiatheria</taxon>
        <taxon>Chiroptera</taxon>
        <taxon>Yangochiroptera</taxon>
        <taxon>Molossidae</taxon>
        <taxon>Molossus</taxon>
    </lineage>
</organism>
<dbReference type="InParanoid" id="A0A7J8CZ25"/>
<comment type="caution">
    <text evidence="2">The sequence shown here is derived from an EMBL/GenBank/DDBJ whole genome shotgun (WGS) entry which is preliminary data.</text>
</comment>
<reference evidence="2 3" key="1">
    <citation type="journal article" date="2020" name="Nature">
        <title>Six reference-quality genomes reveal evolution of bat adaptations.</title>
        <authorList>
            <person name="Jebb D."/>
            <person name="Huang Z."/>
            <person name="Pippel M."/>
            <person name="Hughes G.M."/>
            <person name="Lavrichenko K."/>
            <person name="Devanna P."/>
            <person name="Winkler S."/>
            <person name="Jermiin L.S."/>
            <person name="Skirmuntt E.C."/>
            <person name="Katzourakis A."/>
            <person name="Burkitt-Gray L."/>
            <person name="Ray D.A."/>
            <person name="Sullivan K.A.M."/>
            <person name="Roscito J.G."/>
            <person name="Kirilenko B.M."/>
            <person name="Davalos L.M."/>
            <person name="Corthals A.P."/>
            <person name="Power M.L."/>
            <person name="Jones G."/>
            <person name="Ransome R.D."/>
            <person name="Dechmann D.K.N."/>
            <person name="Locatelli A.G."/>
            <person name="Puechmaille S.J."/>
            <person name="Fedrigo O."/>
            <person name="Jarvis E.D."/>
            <person name="Hiller M."/>
            <person name="Vernes S.C."/>
            <person name="Myers E.W."/>
            <person name="Teeling E.C."/>
        </authorList>
    </citation>
    <scope>NUCLEOTIDE SEQUENCE [LARGE SCALE GENOMIC DNA]</scope>
    <source>
        <strain evidence="2">MMolMol1</strain>
        <tissue evidence="2">Muscle</tissue>
    </source>
</reference>
<dbReference type="EMBL" id="JACASF010000019">
    <property type="protein sequence ID" value="KAF6416141.1"/>
    <property type="molecule type" value="Genomic_DNA"/>
</dbReference>
<feature type="signal peptide" evidence="1">
    <location>
        <begin position="1"/>
        <end position="27"/>
    </location>
</feature>
<keyword evidence="3" id="KW-1185">Reference proteome</keyword>
<evidence type="ECO:0000313" key="3">
    <source>
        <dbReference type="Proteomes" id="UP000550707"/>
    </source>
</evidence>
<evidence type="ECO:0008006" key="4">
    <source>
        <dbReference type="Google" id="ProtNLM"/>
    </source>
</evidence>
<name>A0A7J8CZ25_MOLMO</name>
<keyword evidence="1" id="KW-0732">Signal</keyword>
<accession>A0A7J8CZ25</accession>